<dbReference type="PIRSF" id="PIRSF005378">
    <property type="entry name" value="RNA3'_term_phos_cycl_euk"/>
    <property type="match status" value="1"/>
</dbReference>
<feature type="domain" description="RNA 3'-terminal phosphate cyclase insert" evidence="8">
    <location>
        <begin position="177"/>
        <end position="271"/>
    </location>
</feature>
<dbReference type="Pfam" id="PF01137">
    <property type="entry name" value="RTC"/>
    <property type="match status" value="1"/>
</dbReference>
<evidence type="ECO:0000313" key="10">
    <source>
        <dbReference type="Proteomes" id="UP000663586"/>
    </source>
</evidence>
<dbReference type="EMBL" id="CP064786">
    <property type="protein sequence ID" value="QSG02284.1"/>
    <property type="molecule type" value="Genomic_DNA"/>
</dbReference>
<dbReference type="InterPro" id="IPR000228">
    <property type="entry name" value="RNA3'_term_phos_cyc"/>
</dbReference>
<dbReference type="Gene3D" id="3.30.360.20">
    <property type="entry name" value="RNA 3'-terminal phosphate cyclase, insert domain"/>
    <property type="match status" value="1"/>
</dbReference>
<evidence type="ECO:0000256" key="5">
    <source>
        <dbReference type="HAMAP-Rule" id="MF_00200"/>
    </source>
</evidence>
<feature type="domain" description="RNA 3'-terminal phosphate cyclase" evidence="7">
    <location>
        <begin position="9"/>
        <end position="317"/>
    </location>
</feature>
<dbReference type="NCBIfam" id="TIGR03399">
    <property type="entry name" value="RNA_3prim_cycl"/>
    <property type="match status" value="1"/>
</dbReference>
<evidence type="ECO:0000256" key="2">
    <source>
        <dbReference type="ARBA" id="ARBA00021428"/>
    </source>
</evidence>
<keyword evidence="10" id="KW-1185">Reference proteome</keyword>
<dbReference type="SUPFAM" id="SSF55205">
    <property type="entry name" value="EPT/RTPC-like"/>
    <property type="match status" value="1"/>
</dbReference>
<dbReference type="InterPro" id="IPR037136">
    <property type="entry name" value="RNA3'_phos_cyclase_dom_sf"/>
</dbReference>
<feature type="active site" description="Tele-AMP-histidine intermediate" evidence="5">
    <location>
        <position position="306"/>
    </location>
</feature>
<keyword evidence="4 5" id="KW-0547">Nucleotide-binding</keyword>
<accession>A0A897MNW8</accession>
<dbReference type="GO" id="GO:0003963">
    <property type="term" value="F:RNA-3'-phosphate cyclase activity"/>
    <property type="evidence" value="ECO:0007669"/>
    <property type="project" value="UniProtKB-UniRule"/>
</dbReference>
<dbReference type="SUPFAM" id="SSF52913">
    <property type="entry name" value="RNA 3'-terminal phosphate cyclase, RPTC, insert domain"/>
    <property type="match status" value="1"/>
</dbReference>
<proteinExistence type="inferred from homology"/>
<evidence type="ECO:0000313" key="9">
    <source>
        <dbReference type="EMBL" id="QSG02284.1"/>
    </source>
</evidence>
<dbReference type="HAMAP" id="MF_00200">
    <property type="entry name" value="RTC"/>
    <property type="match status" value="1"/>
</dbReference>
<dbReference type="GO" id="GO:0006396">
    <property type="term" value="P:RNA processing"/>
    <property type="evidence" value="ECO:0007669"/>
    <property type="project" value="UniProtKB-UniRule"/>
</dbReference>
<feature type="binding site" evidence="5">
    <location>
        <position position="98"/>
    </location>
    <ligand>
        <name>ATP</name>
        <dbReference type="ChEBI" id="CHEBI:30616"/>
    </ligand>
</feature>
<gene>
    <name evidence="9" type="primary">rcl1</name>
    <name evidence="5" type="synonym">rtcA</name>
    <name evidence="9" type="ORF">AArcS_1063</name>
</gene>
<comment type="similarity">
    <text evidence="1 5">Belongs to the RNA 3'-terminal cyclase family. Type 1 subfamily.</text>
</comment>
<evidence type="ECO:0000259" key="8">
    <source>
        <dbReference type="Pfam" id="PF05189"/>
    </source>
</evidence>
<protein>
    <recommendedName>
        <fullName evidence="2 5">RNA 3'-terminal phosphate cyclase</fullName>
        <shortName evidence="5">RNA cyclase</shortName>
        <shortName evidence="5">RNA-3'-phosphate cyclase</shortName>
        <ecNumber evidence="5 6">6.5.1.4</ecNumber>
    </recommendedName>
</protein>
<keyword evidence="5" id="KW-0963">Cytoplasm</keyword>
<dbReference type="AlphaFoldDB" id="A0A897MNW8"/>
<evidence type="ECO:0000256" key="3">
    <source>
        <dbReference type="ARBA" id="ARBA00022598"/>
    </source>
</evidence>
<dbReference type="RefSeq" id="WP_238479444.1">
    <property type="nucleotide sequence ID" value="NZ_CP064786.1"/>
</dbReference>
<dbReference type="PANTHER" id="PTHR11096">
    <property type="entry name" value="RNA 3' TERMINAL PHOSPHATE CYCLASE"/>
    <property type="match status" value="1"/>
</dbReference>
<dbReference type="EC" id="6.5.1.4" evidence="5 6"/>
<evidence type="ECO:0000259" key="7">
    <source>
        <dbReference type="Pfam" id="PF01137"/>
    </source>
</evidence>
<comment type="function">
    <text evidence="5">Catalyzes the conversion of 3'-phosphate to a 2',3'-cyclic phosphodiester at the end of RNA. The mechanism of action of the enzyme occurs in 3 steps: (A) adenylation of the enzyme by ATP; (B) transfer of adenylate to an RNA-N3'P to produce RNA-N3'PP5'A; (C) and attack of the adjacent 2'-hydroxyl on the 3'-phosphorus in the diester linkage to produce the cyclic end product. The biological role of this enzyme is unknown but it is likely to function in some aspects of cellular RNA processing.</text>
</comment>
<keyword evidence="3 5" id="KW-0436">Ligase</keyword>
<dbReference type="Gene3D" id="3.65.10.20">
    <property type="entry name" value="RNA 3'-terminal phosphate cyclase domain"/>
    <property type="match status" value="1"/>
</dbReference>
<feature type="binding site" evidence="5">
    <location>
        <begin position="282"/>
        <end position="286"/>
    </location>
    <ligand>
        <name>ATP</name>
        <dbReference type="ChEBI" id="CHEBI:30616"/>
    </ligand>
</feature>
<dbReference type="Proteomes" id="UP000663586">
    <property type="component" value="Chromosome"/>
</dbReference>
<comment type="subcellular location">
    <subcellularLocation>
        <location evidence="5">Cytoplasm</location>
    </subcellularLocation>
</comment>
<dbReference type="InterPro" id="IPR017770">
    <property type="entry name" value="RNA3'_term_phos_cyc_type_1"/>
</dbReference>
<dbReference type="PANTHER" id="PTHR11096:SF0">
    <property type="entry name" value="RNA 3'-TERMINAL PHOSPHATE CYCLASE"/>
    <property type="match status" value="1"/>
</dbReference>
<evidence type="ECO:0000256" key="6">
    <source>
        <dbReference type="NCBIfam" id="TIGR03399"/>
    </source>
</evidence>
<dbReference type="Pfam" id="PF05189">
    <property type="entry name" value="RTC_insert"/>
    <property type="match status" value="1"/>
</dbReference>
<name>A0A897MNW8_9EURY</name>
<dbReference type="InterPro" id="IPR013791">
    <property type="entry name" value="RNA3'-term_phos_cycl_insert"/>
</dbReference>
<dbReference type="InterPro" id="IPR036553">
    <property type="entry name" value="RPTC_insert"/>
</dbReference>
<organism evidence="9 10">
    <name type="scientific">Natranaeroarchaeum sulfidigenes</name>
    <dbReference type="NCBI Taxonomy" id="2784880"/>
    <lineage>
        <taxon>Archaea</taxon>
        <taxon>Methanobacteriati</taxon>
        <taxon>Methanobacteriota</taxon>
        <taxon>Stenosarchaea group</taxon>
        <taxon>Halobacteria</taxon>
        <taxon>Halobacteriales</taxon>
        <taxon>Natronoarchaeaceae</taxon>
        <taxon>Natranaeroarchaeum</taxon>
    </lineage>
</organism>
<sequence>MLDIDGSDGGGQIVRSSLALSMLTDTPVRIENVRGNRPDPGLKHQHRGAVELAAEVGDADVTGAELGATTLTFDPGDVSGGNYETTIGTAGSITLVFDTVLPLATVIDEPLSVTVGGGTDVKWSPSLDYYRRVKLPFLRQCGLQAVIDPARRGFYPTGGGRARLRTAPSTLAPIRATDRGERRHIRIYSVASEHLDDADVAPRQARTVAQELPTEASVTERVSTVATTDSPGSAIVVAATYENGCGGFTAFGERGKPAEEVGSDAAASLRQFDRSGAAIDEHLADQLLLPMAIGGGRISIPRVTDHVESSVELLEQFGIECRVDDVGASTIVSIDEPISGQNKTGSRR</sequence>
<dbReference type="GO" id="GO:0005737">
    <property type="term" value="C:cytoplasm"/>
    <property type="evidence" value="ECO:0007669"/>
    <property type="project" value="UniProtKB-SubCell"/>
</dbReference>
<comment type="catalytic activity">
    <reaction evidence="5">
        <text>a 3'-end 3'-phospho-ribonucleotide-RNA + ATP = a 3'-end 2',3'-cyclophospho-ribonucleotide-RNA + AMP + diphosphate</text>
        <dbReference type="Rhea" id="RHEA:23976"/>
        <dbReference type="Rhea" id="RHEA-COMP:10463"/>
        <dbReference type="Rhea" id="RHEA-COMP:10464"/>
        <dbReference type="ChEBI" id="CHEBI:30616"/>
        <dbReference type="ChEBI" id="CHEBI:33019"/>
        <dbReference type="ChEBI" id="CHEBI:83062"/>
        <dbReference type="ChEBI" id="CHEBI:83064"/>
        <dbReference type="ChEBI" id="CHEBI:456215"/>
        <dbReference type="EC" id="6.5.1.4"/>
    </reaction>
</comment>
<dbReference type="KEGG" id="hara:AArcS_1063"/>
<evidence type="ECO:0000256" key="4">
    <source>
        <dbReference type="ARBA" id="ARBA00022741"/>
    </source>
</evidence>
<dbReference type="NCBIfam" id="NF003246">
    <property type="entry name" value="PRK04204.1-2"/>
    <property type="match status" value="1"/>
</dbReference>
<dbReference type="InterPro" id="IPR013792">
    <property type="entry name" value="RNA3'P_cycl/enolpyr_Trfase_a/b"/>
</dbReference>
<dbReference type="GO" id="GO:0005524">
    <property type="term" value="F:ATP binding"/>
    <property type="evidence" value="ECO:0007669"/>
    <property type="project" value="UniProtKB-KW"/>
</dbReference>
<dbReference type="GeneID" id="70684451"/>
<dbReference type="InterPro" id="IPR023797">
    <property type="entry name" value="RNA3'_phos_cyclase_dom"/>
</dbReference>
<evidence type="ECO:0000256" key="1">
    <source>
        <dbReference type="ARBA" id="ARBA00009206"/>
    </source>
</evidence>
<keyword evidence="5" id="KW-0067">ATP-binding</keyword>
<reference evidence="9" key="1">
    <citation type="submission" date="2020-11" db="EMBL/GenBank/DDBJ databases">
        <title>Carbohydrate-dependent, anaerobic sulfur respiration: A novel catabolism in halophilic archaea.</title>
        <authorList>
            <person name="Sorokin D.Y."/>
            <person name="Messina E."/>
            <person name="Smedile F."/>
            <person name="La Cono V."/>
            <person name="Hallsworth J.E."/>
            <person name="Yakimov M.M."/>
        </authorList>
    </citation>
    <scope>NUCLEOTIDE SEQUENCE</scope>
    <source>
        <strain evidence="9">AArc-S</strain>
    </source>
</reference>